<dbReference type="AlphaFoldDB" id="A0A932I1N1"/>
<feature type="domain" description="Activator of Hsp90 ATPase homologue 1/2-like C-terminal" evidence="2">
    <location>
        <begin position="18"/>
        <end position="139"/>
    </location>
</feature>
<dbReference type="InterPro" id="IPR013538">
    <property type="entry name" value="ASHA1/2-like_C"/>
</dbReference>
<protein>
    <submittedName>
        <fullName evidence="3">SRPBCC family protein</fullName>
    </submittedName>
</protein>
<comment type="caution">
    <text evidence="3">The sequence shown here is derived from an EMBL/GenBank/DDBJ whole genome shotgun (WGS) entry which is preliminary data.</text>
</comment>
<reference evidence="3" key="1">
    <citation type="submission" date="2020-07" db="EMBL/GenBank/DDBJ databases">
        <title>Huge and variable diversity of episymbiotic CPR bacteria and DPANN archaea in groundwater ecosystems.</title>
        <authorList>
            <person name="He C.Y."/>
            <person name="Keren R."/>
            <person name="Whittaker M."/>
            <person name="Farag I.F."/>
            <person name="Doudna J."/>
            <person name="Cate J.H.D."/>
            <person name="Banfield J.F."/>
        </authorList>
    </citation>
    <scope>NUCLEOTIDE SEQUENCE</scope>
    <source>
        <strain evidence="3">NC_groundwater_763_Ag_S-0.2um_68_21</strain>
    </source>
</reference>
<dbReference type="SUPFAM" id="SSF55961">
    <property type="entry name" value="Bet v1-like"/>
    <property type="match status" value="1"/>
</dbReference>
<gene>
    <name evidence="3" type="ORF">HYZ11_19030</name>
</gene>
<dbReference type="EMBL" id="JACPUR010000041">
    <property type="protein sequence ID" value="MBI3129706.1"/>
    <property type="molecule type" value="Genomic_DNA"/>
</dbReference>
<dbReference type="Proteomes" id="UP000782312">
    <property type="component" value="Unassembled WGS sequence"/>
</dbReference>
<dbReference type="Pfam" id="PF08327">
    <property type="entry name" value="AHSA1"/>
    <property type="match status" value="1"/>
</dbReference>
<sequence length="151" mass="17102">MNADQHKPKSIYVTYIGTTPEKLWTALTGAEFTKQYFFGGRMESDWKVGSLWRLLMEDGRVASQGKVLECDPPLRLSISWHEEFGHLPEAIITFQIDPLGEVVRLTMTESNPEPINDKLVEGGHRSWPVILSGLKNLLETDRPPSKFDMSA</sequence>
<proteinExistence type="inferred from homology"/>
<dbReference type="CDD" id="cd08893">
    <property type="entry name" value="SRPBCC_CalC_Aha1-like_GntR-HTH"/>
    <property type="match status" value="1"/>
</dbReference>
<accession>A0A932I1N1</accession>
<dbReference type="Gene3D" id="3.30.530.20">
    <property type="match status" value="1"/>
</dbReference>
<evidence type="ECO:0000256" key="1">
    <source>
        <dbReference type="ARBA" id="ARBA00006817"/>
    </source>
</evidence>
<organism evidence="3 4">
    <name type="scientific">Tectimicrobiota bacterium</name>
    <dbReference type="NCBI Taxonomy" id="2528274"/>
    <lineage>
        <taxon>Bacteria</taxon>
        <taxon>Pseudomonadati</taxon>
        <taxon>Nitrospinota/Tectimicrobiota group</taxon>
        <taxon>Candidatus Tectimicrobiota</taxon>
    </lineage>
</organism>
<name>A0A932I1N1_UNCTE</name>
<evidence type="ECO:0000313" key="3">
    <source>
        <dbReference type="EMBL" id="MBI3129706.1"/>
    </source>
</evidence>
<comment type="similarity">
    <text evidence="1">Belongs to the AHA1 family.</text>
</comment>
<evidence type="ECO:0000313" key="4">
    <source>
        <dbReference type="Proteomes" id="UP000782312"/>
    </source>
</evidence>
<evidence type="ECO:0000259" key="2">
    <source>
        <dbReference type="Pfam" id="PF08327"/>
    </source>
</evidence>
<dbReference type="InterPro" id="IPR023393">
    <property type="entry name" value="START-like_dom_sf"/>
</dbReference>